<protein>
    <submittedName>
        <fullName evidence="1">Uncharacterized protein</fullName>
    </submittedName>
</protein>
<reference evidence="1" key="1">
    <citation type="submission" date="2023-03" db="EMBL/GenBank/DDBJ databases">
        <title>Massive genome expansion in bonnet fungi (Mycena s.s.) driven by repeated elements and novel gene families across ecological guilds.</title>
        <authorList>
            <consortium name="Lawrence Berkeley National Laboratory"/>
            <person name="Harder C.B."/>
            <person name="Miyauchi S."/>
            <person name="Viragh M."/>
            <person name="Kuo A."/>
            <person name="Thoen E."/>
            <person name="Andreopoulos B."/>
            <person name="Lu D."/>
            <person name="Skrede I."/>
            <person name="Drula E."/>
            <person name="Henrissat B."/>
            <person name="Morin E."/>
            <person name="Kohler A."/>
            <person name="Barry K."/>
            <person name="LaButti K."/>
            <person name="Morin E."/>
            <person name="Salamov A."/>
            <person name="Lipzen A."/>
            <person name="Mereny Z."/>
            <person name="Hegedus B."/>
            <person name="Baldrian P."/>
            <person name="Stursova M."/>
            <person name="Weitz H."/>
            <person name="Taylor A."/>
            <person name="Grigoriev I.V."/>
            <person name="Nagy L.G."/>
            <person name="Martin F."/>
            <person name="Kauserud H."/>
        </authorList>
    </citation>
    <scope>NUCLEOTIDE SEQUENCE</scope>
    <source>
        <strain evidence="1">CBHHK002</strain>
    </source>
</reference>
<evidence type="ECO:0000313" key="1">
    <source>
        <dbReference type="EMBL" id="KAJ7306772.1"/>
    </source>
</evidence>
<dbReference type="SUPFAM" id="SSF52047">
    <property type="entry name" value="RNI-like"/>
    <property type="match status" value="1"/>
</dbReference>
<keyword evidence="2" id="KW-1185">Reference proteome</keyword>
<proteinExistence type="predicted"/>
<organism evidence="1 2">
    <name type="scientific">Mycena albidolilacea</name>
    <dbReference type="NCBI Taxonomy" id="1033008"/>
    <lineage>
        <taxon>Eukaryota</taxon>
        <taxon>Fungi</taxon>
        <taxon>Dikarya</taxon>
        <taxon>Basidiomycota</taxon>
        <taxon>Agaricomycotina</taxon>
        <taxon>Agaricomycetes</taxon>
        <taxon>Agaricomycetidae</taxon>
        <taxon>Agaricales</taxon>
        <taxon>Marasmiineae</taxon>
        <taxon>Mycenaceae</taxon>
        <taxon>Mycena</taxon>
    </lineage>
</organism>
<dbReference type="AlphaFoldDB" id="A0AAD6Z3Q8"/>
<dbReference type="EMBL" id="JARIHO010000091">
    <property type="protein sequence ID" value="KAJ7306772.1"/>
    <property type="molecule type" value="Genomic_DNA"/>
</dbReference>
<comment type="caution">
    <text evidence="1">The sequence shown here is derived from an EMBL/GenBank/DDBJ whole genome shotgun (WGS) entry which is preliminary data.</text>
</comment>
<dbReference type="Gene3D" id="3.80.10.10">
    <property type="entry name" value="Ribonuclease Inhibitor"/>
    <property type="match status" value="1"/>
</dbReference>
<sequence length="394" mass="44343">MDLPQELVDMILDNIRDDIPSLESCSLVARAFVASARKHIFKKTEVLSSSDACQRFYKLLSSSPHIALLVKDLCIVSVFPETPVNADSYGGYMAGRTLSLILPLLDLTRISIVENGSTHHSGMAYSRSWDKMEQTLKSALASVFSSPRLEAVHLRGLVLESPRQLLSLFSKATALKELSLSRLYFTQHWSKHERWPESQLWNPKLQSLLVNDFYTCGFSQYFVHPQIDLTNVRTLTVATHFRKQIIRATNRGLPGGVEHLSLWVAHDIDGLSPEFFSINLRSIHLFSHSIIEQLGTVFKRCPHDSCLERVILDGPGDVQQIPQAPEFYAAINTAVGYLCSLKTIEMRPIMAGLSDTFGQWETAVQSVFPSLVRRGMLRITEIEGRGDDVDPDWE</sequence>
<evidence type="ECO:0000313" key="2">
    <source>
        <dbReference type="Proteomes" id="UP001218218"/>
    </source>
</evidence>
<dbReference type="InterPro" id="IPR032675">
    <property type="entry name" value="LRR_dom_sf"/>
</dbReference>
<name>A0AAD6Z3Q8_9AGAR</name>
<gene>
    <name evidence="1" type="ORF">DFH08DRAFT_901673</name>
</gene>
<dbReference type="Proteomes" id="UP001218218">
    <property type="component" value="Unassembled WGS sequence"/>
</dbReference>
<accession>A0AAD6Z3Q8</accession>